<dbReference type="GO" id="GO:0071424">
    <property type="term" value="F:rRNA (cytosine-N4-)-methyltransferase activity"/>
    <property type="evidence" value="ECO:0007669"/>
    <property type="project" value="TreeGrafter"/>
</dbReference>
<dbReference type="Pfam" id="PF01795">
    <property type="entry name" value="Methyltransf_5"/>
    <property type="match status" value="1"/>
</dbReference>
<accession>A0A5P1ENC1</accession>
<dbReference type="GO" id="GO:0070475">
    <property type="term" value="P:rRNA base methylation"/>
    <property type="evidence" value="ECO:0007669"/>
    <property type="project" value="TreeGrafter"/>
</dbReference>
<keyword evidence="2" id="KW-1185">Reference proteome</keyword>
<reference evidence="2" key="1">
    <citation type="journal article" date="2017" name="Nat. Commun.">
        <title>The asparagus genome sheds light on the origin and evolution of a young Y chromosome.</title>
        <authorList>
            <person name="Harkess A."/>
            <person name="Zhou J."/>
            <person name="Xu C."/>
            <person name="Bowers J.E."/>
            <person name="Van der Hulst R."/>
            <person name="Ayyampalayam S."/>
            <person name="Mercati F."/>
            <person name="Riccardi P."/>
            <person name="McKain M.R."/>
            <person name="Kakrana A."/>
            <person name="Tang H."/>
            <person name="Ray J."/>
            <person name="Groenendijk J."/>
            <person name="Arikit S."/>
            <person name="Mathioni S.M."/>
            <person name="Nakano M."/>
            <person name="Shan H."/>
            <person name="Telgmann-Rauber A."/>
            <person name="Kanno A."/>
            <person name="Yue Z."/>
            <person name="Chen H."/>
            <person name="Li W."/>
            <person name="Chen Y."/>
            <person name="Xu X."/>
            <person name="Zhang Y."/>
            <person name="Luo S."/>
            <person name="Chen H."/>
            <person name="Gao J."/>
            <person name="Mao Z."/>
            <person name="Pires J.C."/>
            <person name="Luo M."/>
            <person name="Kudrna D."/>
            <person name="Wing R.A."/>
            <person name="Meyers B.C."/>
            <person name="Yi K."/>
            <person name="Kong H."/>
            <person name="Lavrijsen P."/>
            <person name="Sunseri F."/>
            <person name="Falavigna A."/>
            <person name="Ye Y."/>
            <person name="Leebens-Mack J.H."/>
            <person name="Chen G."/>
        </authorList>
    </citation>
    <scope>NUCLEOTIDE SEQUENCE [LARGE SCALE GENOMIC DNA]</scope>
    <source>
        <strain evidence="2">cv. DH0086</strain>
    </source>
</reference>
<protein>
    <submittedName>
        <fullName evidence="1">Uncharacterized protein</fullName>
    </submittedName>
</protein>
<evidence type="ECO:0000313" key="1">
    <source>
        <dbReference type="EMBL" id="ONK67304.1"/>
    </source>
</evidence>
<dbReference type="EMBL" id="CM007386">
    <property type="protein sequence ID" value="ONK67304.1"/>
    <property type="molecule type" value="Genomic_DNA"/>
</dbReference>
<gene>
    <name evidence="1" type="ORF">A4U43_C06F18760</name>
</gene>
<dbReference type="SUPFAM" id="SSF53335">
    <property type="entry name" value="S-adenosyl-L-methionine-dependent methyltransferases"/>
    <property type="match status" value="1"/>
</dbReference>
<organism evidence="1 2">
    <name type="scientific">Asparagus officinalis</name>
    <name type="common">Garden asparagus</name>
    <dbReference type="NCBI Taxonomy" id="4686"/>
    <lineage>
        <taxon>Eukaryota</taxon>
        <taxon>Viridiplantae</taxon>
        <taxon>Streptophyta</taxon>
        <taxon>Embryophyta</taxon>
        <taxon>Tracheophyta</taxon>
        <taxon>Spermatophyta</taxon>
        <taxon>Magnoliopsida</taxon>
        <taxon>Liliopsida</taxon>
        <taxon>Asparagales</taxon>
        <taxon>Asparagaceae</taxon>
        <taxon>Asparagoideae</taxon>
        <taxon>Asparagus</taxon>
    </lineage>
</organism>
<dbReference type="Gene3D" id="3.40.50.150">
    <property type="entry name" value="Vaccinia Virus protein VP39"/>
    <property type="match status" value="1"/>
</dbReference>
<dbReference type="PANTHER" id="PTHR11265">
    <property type="entry name" value="S-ADENOSYL-METHYLTRANSFERASE MRAW"/>
    <property type="match status" value="1"/>
</dbReference>
<dbReference type="Proteomes" id="UP000243459">
    <property type="component" value="Chromosome 6"/>
</dbReference>
<dbReference type="PANTHER" id="PTHR11265:SF0">
    <property type="entry name" value="12S RRNA N4-METHYLCYTIDINE METHYLTRANSFERASE"/>
    <property type="match status" value="1"/>
</dbReference>
<proteinExistence type="predicted"/>
<dbReference type="InterPro" id="IPR002903">
    <property type="entry name" value="RsmH"/>
</dbReference>
<evidence type="ECO:0000313" key="2">
    <source>
        <dbReference type="Proteomes" id="UP000243459"/>
    </source>
</evidence>
<dbReference type="Gramene" id="ONK67304">
    <property type="protein sequence ID" value="ONK67304"/>
    <property type="gene ID" value="A4U43_C06F18760"/>
</dbReference>
<name>A0A5P1ENC1_ASPOF</name>
<dbReference type="AlphaFoldDB" id="A0A5P1ENC1"/>
<sequence length="187" mass="21440">MRNLPLVDYLKRRTRSLTPFDPDLYDRYADSPGDHVSIMLGEVLHIFRCRHLRSFIDCTLGAVIKMHRELEVYVGLDVNPVAHEKGRARIEELLTGSEGLQAYTHLRNFKYVKSVLDGSDEDLLNECVDGVLMDLGISSMQILGAATVFNNARKHPDQVKDMRSHRQPDLTSLWFMSRNGMVSMEQY</sequence>
<dbReference type="InterPro" id="IPR029063">
    <property type="entry name" value="SAM-dependent_MTases_sf"/>
</dbReference>